<protein>
    <recommendedName>
        <fullName evidence="4">DUF676 domain-containing protein</fullName>
    </recommendedName>
</protein>
<reference evidence="2" key="1">
    <citation type="journal article" date="2023" name="Mol. Phylogenet. Evol.">
        <title>Genome-scale phylogeny and comparative genomics of the fungal order Sordariales.</title>
        <authorList>
            <person name="Hensen N."/>
            <person name="Bonometti L."/>
            <person name="Westerberg I."/>
            <person name="Brannstrom I.O."/>
            <person name="Guillou S."/>
            <person name="Cros-Aarteil S."/>
            <person name="Calhoun S."/>
            <person name="Haridas S."/>
            <person name="Kuo A."/>
            <person name="Mondo S."/>
            <person name="Pangilinan J."/>
            <person name="Riley R."/>
            <person name="LaButti K."/>
            <person name="Andreopoulos B."/>
            <person name="Lipzen A."/>
            <person name="Chen C."/>
            <person name="Yan M."/>
            <person name="Daum C."/>
            <person name="Ng V."/>
            <person name="Clum A."/>
            <person name="Steindorff A."/>
            <person name="Ohm R.A."/>
            <person name="Martin F."/>
            <person name="Silar P."/>
            <person name="Natvig D.O."/>
            <person name="Lalanne C."/>
            <person name="Gautier V."/>
            <person name="Ament-Velasquez S.L."/>
            <person name="Kruys A."/>
            <person name="Hutchinson M.I."/>
            <person name="Powell A.J."/>
            <person name="Barry K."/>
            <person name="Miller A.N."/>
            <person name="Grigoriev I.V."/>
            <person name="Debuchy R."/>
            <person name="Gladieux P."/>
            <person name="Hiltunen Thoren M."/>
            <person name="Johannesson H."/>
        </authorList>
    </citation>
    <scope>NUCLEOTIDE SEQUENCE</scope>
    <source>
        <strain evidence="2">CBS 118394</strain>
    </source>
</reference>
<evidence type="ECO:0000313" key="3">
    <source>
        <dbReference type="Proteomes" id="UP001283341"/>
    </source>
</evidence>
<dbReference type="EMBL" id="JAUEDM010000001">
    <property type="protein sequence ID" value="KAK3329207.1"/>
    <property type="molecule type" value="Genomic_DNA"/>
</dbReference>
<feature type="compositionally biased region" description="Basic and acidic residues" evidence="1">
    <location>
        <begin position="308"/>
        <end position="318"/>
    </location>
</feature>
<evidence type="ECO:0000313" key="2">
    <source>
        <dbReference type="EMBL" id="KAK3329207.1"/>
    </source>
</evidence>
<feature type="compositionally biased region" description="Polar residues" evidence="1">
    <location>
        <begin position="395"/>
        <end position="404"/>
    </location>
</feature>
<feature type="region of interest" description="Disordered" evidence="1">
    <location>
        <begin position="1"/>
        <end position="35"/>
    </location>
</feature>
<gene>
    <name evidence="2" type="ORF">B0H66DRAFT_526601</name>
</gene>
<evidence type="ECO:0000256" key="1">
    <source>
        <dbReference type="SAM" id="MobiDB-lite"/>
    </source>
</evidence>
<dbReference type="AlphaFoldDB" id="A0AAE0ME87"/>
<dbReference type="SUPFAM" id="SSF53474">
    <property type="entry name" value="alpha/beta-Hydrolases"/>
    <property type="match status" value="1"/>
</dbReference>
<feature type="region of interest" description="Disordered" evidence="1">
    <location>
        <begin position="364"/>
        <end position="433"/>
    </location>
</feature>
<sequence>MASKISPSVNTTKPPAGGSTSTTTMRPSSLPSRTVPVREAAFTLHKWKTANKDHKPTAAYVIVPDYHLLPRNKVDQAKELDALKNKLPVTVAPTDDACVYNFQYMAPEVHGDADKIKSLLDEEELQKRARALSDKVRQEVPEGVPVVLIGYGYGGIICELVSLFSEQQDKTHVPNFNLLGVVLMGTPHFHAGLAQWASLCAAIDPRSGAAAAGDPKVWEKYKLSLDAITKEQELFRRNFDKPNARLRVSISPDWCSPPGFWIIKLDATYMQMTSFAHEVDYADVCRIVQAWMVTFTGVGGDDAAGADDPSKPRVERGVRPKSRFHTYPSGVRSRPIAVGSVLATAGDMEVLATAQEIWDALQHDEKQQQGHDSSNNNIDTSGRQSKVNPLPSPPIHNNNTSFSFWASPPTPQQREEKTTQTQEGGGGRGGGIMINQDSAIRCARAASKLAQVRRHMRSKGSAYLVVANGAIAAAEAGSSGGGPDPGAEGVEGVRLWEVKYVPSSRSKNGSSLRGSVRSMR</sequence>
<reference evidence="2" key="2">
    <citation type="submission" date="2023-06" db="EMBL/GenBank/DDBJ databases">
        <authorList>
            <consortium name="Lawrence Berkeley National Laboratory"/>
            <person name="Haridas S."/>
            <person name="Hensen N."/>
            <person name="Bonometti L."/>
            <person name="Westerberg I."/>
            <person name="Brannstrom I.O."/>
            <person name="Guillou S."/>
            <person name="Cros-Aarteil S."/>
            <person name="Calhoun S."/>
            <person name="Kuo A."/>
            <person name="Mondo S."/>
            <person name="Pangilinan J."/>
            <person name="Riley R."/>
            <person name="Labutti K."/>
            <person name="Andreopoulos B."/>
            <person name="Lipzen A."/>
            <person name="Chen C."/>
            <person name="Yanf M."/>
            <person name="Daum C."/>
            <person name="Ng V."/>
            <person name="Clum A."/>
            <person name="Steindorff A."/>
            <person name="Ohm R."/>
            <person name="Martin F."/>
            <person name="Silar P."/>
            <person name="Natvig D."/>
            <person name="Lalanne C."/>
            <person name="Gautier V."/>
            <person name="Ament-Velasquez S.L."/>
            <person name="Kruys A."/>
            <person name="Hutchinson M.I."/>
            <person name="Powell A.J."/>
            <person name="Barry K."/>
            <person name="Miller A.N."/>
            <person name="Grigoriev I.V."/>
            <person name="Debuchy R."/>
            <person name="Gladieux P."/>
            <person name="Thoren M.H."/>
            <person name="Johannesson H."/>
        </authorList>
    </citation>
    <scope>NUCLEOTIDE SEQUENCE</scope>
    <source>
        <strain evidence="2">CBS 118394</strain>
    </source>
</reference>
<evidence type="ECO:0008006" key="4">
    <source>
        <dbReference type="Google" id="ProtNLM"/>
    </source>
</evidence>
<proteinExistence type="predicted"/>
<name>A0AAE0ME87_9PEZI</name>
<feature type="region of interest" description="Disordered" evidence="1">
    <location>
        <begin position="301"/>
        <end position="328"/>
    </location>
</feature>
<organism evidence="2 3">
    <name type="scientific">Apodospora peruviana</name>
    <dbReference type="NCBI Taxonomy" id="516989"/>
    <lineage>
        <taxon>Eukaryota</taxon>
        <taxon>Fungi</taxon>
        <taxon>Dikarya</taxon>
        <taxon>Ascomycota</taxon>
        <taxon>Pezizomycotina</taxon>
        <taxon>Sordariomycetes</taxon>
        <taxon>Sordariomycetidae</taxon>
        <taxon>Sordariales</taxon>
        <taxon>Lasiosphaeriaceae</taxon>
        <taxon>Apodospora</taxon>
    </lineage>
</organism>
<feature type="compositionally biased region" description="Polar residues" evidence="1">
    <location>
        <begin position="370"/>
        <end position="387"/>
    </location>
</feature>
<comment type="caution">
    <text evidence="2">The sequence shown here is derived from an EMBL/GenBank/DDBJ whole genome shotgun (WGS) entry which is preliminary data.</text>
</comment>
<accession>A0AAE0ME87</accession>
<dbReference type="Proteomes" id="UP001283341">
    <property type="component" value="Unassembled WGS sequence"/>
</dbReference>
<dbReference type="InterPro" id="IPR029058">
    <property type="entry name" value="AB_hydrolase_fold"/>
</dbReference>
<feature type="compositionally biased region" description="Gly residues" evidence="1">
    <location>
        <begin position="423"/>
        <end position="432"/>
    </location>
</feature>
<keyword evidence="3" id="KW-1185">Reference proteome</keyword>
<feature type="compositionally biased region" description="Polar residues" evidence="1">
    <location>
        <begin position="1"/>
        <end position="32"/>
    </location>
</feature>